<keyword evidence="4" id="KW-0067">ATP-binding</keyword>
<dbReference type="Gene3D" id="3.40.50.300">
    <property type="entry name" value="P-loop containing nucleotide triphosphate hydrolases"/>
    <property type="match status" value="1"/>
</dbReference>
<keyword evidence="1" id="KW-0677">Repeat</keyword>
<sequence>MAETILIPVAKQILGKAADLALEQVGLLWNFRRELQKLKDTISRIQAVLRDAEEKQHHNHQVKDWLEKLSDIMYDAEDMLDDIATEARKKAILAAAAAAANGDGDRRRTTTTNCWSLVCFLFSSLPKQLAYDLKMAHAIKAIRMKLDDISKDKDSLQLEVRTEEAPPSRETDSCPPKIVVGREDDKKNVIQLLLNSNREANISVIPIVGMGGLGKTTLSQLIFDDAQVQAYFDIKAWVYVSQSFDVKLILGKILRSIDHESQVGPELDHLQAQLRKIIEGKRFLFVLDDVWEETNQSWEALGKYLTVGALGSKVMLTTRSTKVAEVGAGALNSEISITIVAPYQLRGLSEEECWNLLVKK</sequence>
<dbReference type="InterPro" id="IPR027417">
    <property type="entry name" value="P-loop_NTPase"/>
</dbReference>
<organism evidence="7 8">
    <name type="scientific">Linum tenue</name>
    <dbReference type="NCBI Taxonomy" id="586396"/>
    <lineage>
        <taxon>Eukaryota</taxon>
        <taxon>Viridiplantae</taxon>
        <taxon>Streptophyta</taxon>
        <taxon>Embryophyta</taxon>
        <taxon>Tracheophyta</taxon>
        <taxon>Spermatophyta</taxon>
        <taxon>Magnoliopsida</taxon>
        <taxon>eudicotyledons</taxon>
        <taxon>Gunneridae</taxon>
        <taxon>Pentapetalae</taxon>
        <taxon>rosids</taxon>
        <taxon>fabids</taxon>
        <taxon>Malpighiales</taxon>
        <taxon>Linaceae</taxon>
        <taxon>Linum</taxon>
    </lineage>
</organism>
<dbReference type="InterPro" id="IPR038005">
    <property type="entry name" value="RX-like_CC"/>
</dbReference>
<dbReference type="Proteomes" id="UP001154282">
    <property type="component" value="Unassembled WGS sequence"/>
</dbReference>
<feature type="domain" description="Disease resistance N-terminal" evidence="6">
    <location>
        <begin position="11"/>
        <end position="91"/>
    </location>
</feature>
<dbReference type="GO" id="GO:0006952">
    <property type="term" value="P:defense response"/>
    <property type="evidence" value="ECO:0007669"/>
    <property type="project" value="UniProtKB-KW"/>
</dbReference>
<comment type="caution">
    <text evidence="7">The sequence shown here is derived from an EMBL/GenBank/DDBJ whole genome shotgun (WGS) entry which is preliminary data.</text>
</comment>
<evidence type="ECO:0000259" key="6">
    <source>
        <dbReference type="Pfam" id="PF18052"/>
    </source>
</evidence>
<dbReference type="GO" id="GO:0043531">
    <property type="term" value="F:ADP binding"/>
    <property type="evidence" value="ECO:0007669"/>
    <property type="project" value="InterPro"/>
</dbReference>
<dbReference type="EMBL" id="CAMGYJ010000006">
    <property type="protein sequence ID" value="CAI0428380.1"/>
    <property type="molecule type" value="Genomic_DNA"/>
</dbReference>
<feature type="domain" description="NB-ARC" evidence="5">
    <location>
        <begin position="183"/>
        <end position="359"/>
    </location>
</feature>
<proteinExistence type="predicted"/>
<keyword evidence="8" id="KW-1185">Reference proteome</keyword>
<accession>A0AAV0L2N3</accession>
<dbReference type="PANTHER" id="PTHR36766:SF40">
    <property type="entry name" value="DISEASE RESISTANCE PROTEIN RGA3"/>
    <property type="match status" value="1"/>
</dbReference>
<evidence type="ECO:0000256" key="4">
    <source>
        <dbReference type="ARBA" id="ARBA00022840"/>
    </source>
</evidence>
<dbReference type="PANTHER" id="PTHR36766">
    <property type="entry name" value="PLANT BROAD-SPECTRUM MILDEW RESISTANCE PROTEIN RPW8"/>
    <property type="match status" value="1"/>
</dbReference>
<dbReference type="PRINTS" id="PR00364">
    <property type="entry name" value="DISEASERSIST"/>
</dbReference>
<protein>
    <submittedName>
        <fullName evidence="7">Uncharacterized protein</fullName>
    </submittedName>
</protein>
<evidence type="ECO:0000256" key="3">
    <source>
        <dbReference type="ARBA" id="ARBA00022821"/>
    </source>
</evidence>
<name>A0AAV0L2N3_9ROSI</name>
<dbReference type="Gene3D" id="1.20.5.4130">
    <property type="match status" value="1"/>
</dbReference>
<keyword evidence="3" id="KW-0611">Plant defense</keyword>
<reference evidence="7" key="1">
    <citation type="submission" date="2022-08" db="EMBL/GenBank/DDBJ databases">
        <authorList>
            <person name="Gutierrez-Valencia J."/>
        </authorList>
    </citation>
    <scope>NUCLEOTIDE SEQUENCE</scope>
</reference>
<dbReference type="Pfam" id="PF00931">
    <property type="entry name" value="NB-ARC"/>
    <property type="match status" value="1"/>
</dbReference>
<dbReference type="AlphaFoldDB" id="A0AAV0L2N3"/>
<dbReference type="FunFam" id="3.40.50.300:FF:001091">
    <property type="entry name" value="Probable disease resistance protein At1g61300"/>
    <property type="match status" value="1"/>
</dbReference>
<dbReference type="InterPro" id="IPR041118">
    <property type="entry name" value="Rx_N"/>
</dbReference>
<evidence type="ECO:0000313" key="8">
    <source>
        <dbReference type="Proteomes" id="UP001154282"/>
    </source>
</evidence>
<dbReference type="Pfam" id="PF18052">
    <property type="entry name" value="Rx_N"/>
    <property type="match status" value="1"/>
</dbReference>
<dbReference type="GO" id="GO:0005524">
    <property type="term" value="F:ATP binding"/>
    <property type="evidence" value="ECO:0007669"/>
    <property type="project" value="UniProtKB-KW"/>
</dbReference>
<dbReference type="CDD" id="cd14798">
    <property type="entry name" value="RX-CC_like"/>
    <property type="match status" value="1"/>
</dbReference>
<dbReference type="SUPFAM" id="SSF52540">
    <property type="entry name" value="P-loop containing nucleoside triphosphate hydrolases"/>
    <property type="match status" value="1"/>
</dbReference>
<evidence type="ECO:0000256" key="1">
    <source>
        <dbReference type="ARBA" id="ARBA00022737"/>
    </source>
</evidence>
<dbReference type="InterPro" id="IPR002182">
    <property type="entry name" value="NB-ARC"/>
</dbReference>
<evidence type="ECO:0000313" key="7">
    <source>
        <dbReference type="EMBL" id="CAI0428380.1"/>
    </source>
</evidence>
<evidence type="ECO:0000256" key="2">
    <source>
        <dbReference type="ARBA" id="ARBA00022741"/>
    </source>
</evidence>
<gene>
    <name evidence="7" type="ORF">LITE_LOCUS21617</name>
</gene>
<evidence type="ECO:0000259" key="5">
    <source>
        <dbReference type="Pfam" id="PF00931"/>
    </source>
</evidence>
<keyword evidence="2" id="KW-0547">Nucleotide-binding</keyword>